<dbReference type="PANTHER" id="PTHR34978:SF3">
    <property type="entry name" value="SLR0241 PROTEIN"/>
    <property type="match status" value="1"/>
</dbReference>
<dbReference type="EMBL" id="JADIKM010000006">
    <property type="protein sequence ID" value="MFK2905938.1"/>
    <property type="molecule type" value="Genomic_DNA"/>
</dbReference>
<organism evidence="4 5">
    <name type="scientific">Dyella ginsengisoli</name>
    <dbReference type="NCBI Taxonomy" id="363848"/>
    <lineage>
        <taxon>Bacteria</taxon>
        <taxon>Pseudomonadati</taxon>
        <taxon>Pseudomonadota</taxon>
        <taxon>Gammaproteobacteria</taxon>
        <taxon>Lysobacterales</taxon>
        <taxon>Rhodanobacteraceae</taxon>
        <taxon>Dyella</taxon>
    </lineage>
</organism>
<feature type="transmembrane region" description="Helical" evidence="2">
    <location>
        <begin position="48"/>
        <end position="70"/>
    </location>
</feature>
<dbReference type="Pfam" id="PF05569">
    <property type="entry name" value="Peptidase_M56"/>
    <property type="match status" value="1"/>
</dbReference>
<evidence type="ECO:0000259" key="3">
    <source>
        <dbReference type="Pfam" id="PF05569"/>
    </source>
</evidence>
<feature type="transmembrane region" description="Helical" evidence="2">
    <location>
        <begin position="322"/>
        <end position="341"/>
    </location>
</feature>
<feature type="domain" description="Peptidase M56" evidence="3">
    <location>
        <begin position="15"/>
        <end position="313"/>
    </location>
</feature>
<dbReference type="InterPro" id="IPR052173">
    <property type="entry name" value="Beta-lactam_resp_regulator"/>
</dbReference>
<evidence type="ECO:0000313" key="5">
    <source>
        <dbReference type="Proteomes" id="UP001620460"/>
    </source>
</evidence>
<evidence type="ECO:0000256" key="2">
    <source>
        <dbReference type="SAM" id="Phobius"/>
    </source>
</evidence>
<dbReference type="Proteomes" id="UP001620460">
    <property type="component" value="Unassembled WGS sequence"/>
</dbReference>
<comment type="caution">
    <text evidence="4">The sequence shown here is derived from an EMBL/GenBank/DDBJ whole genome shotgun (WGS) entry which is preliminary data.</text>
</comment>
<reference evidence="4 5" key="1">
    <citation type="submission" date="2020-10" db="EMBL/GenBank/DDBJ databases">
        <title>Phylogeny of dyella-like bacteria.</title>
        <authorList>
            <person name="Fu J."/>
        </authorList>
    </citation>
    <scope>NUCLEOTIDE SEQUENCE [LARGE SCALE GENOMIC DNA]</scope>
    <source>
        <strain evidence="4 5">Gsoil3046</strain>
    </source>
</reference>
<feature type="compositionally biased region" description="Pro residues" evidence="1">
    <location>
        <begin position="386"/>
        <end position="414"/>
    </location>
</feature>
<name>A0ABW8JXP4_9GAMM</name>
<keyword evidence="2" id="KW-1133">Transmembrane helix</keyword>
<feature type="compositionally biased region" description="Gly residues" evidence="1">
    <location>
        <begin position="504"/>
        <end position="521"/>
    </location>
</feature>
<keyword evidence="2" id="KW-0472">Membrane</keyword>
<evidence type="ECO:0000313" key="4">
    <source>
        <dbReference type="EMBL" id="MFK2905938.1"/>
    </source>
</evidence>
<sequence>MHALDNFAALLLERLLWTSLQATVLIGAVTATIHWLPRLSAATRCLLWWLVGLQLLLGLAWPAPIALPLAPPVPATASMVVNAPMPTRDDAQTFARPVASTPTAAATSSLATQIAQTAARHARSGLLAAWLAGLVLALVPLIAPWRRAHAQRRHSTPASDPALLALCARRTRELGLTRAPALRVCAAIDSPQVIGLWRPTVLLPAEHALSAGELAMALDHELAHLRRGDLWMAWAPALAQRLFFFHPLVRWAMREYALHREAACDAQVLQHAHAAPHDYGRLLLRLGVGHPLHAGLAGASPTFENLKRRLTMLQHIEPSSRVRGWLLVLAVAAIGLVPYRVTRASAPIDATNATTPVAAAVPAARATPAVAVAPAASATPQSRTVPPAPPAPPPPPPAIDALPPPPPPPPPAPPKALEGLSASHVEINTDESAANGFALFDGDSITMNGNSRDIAMARGLRKHDEALLWFRRGKQAYVIRDAALLARARALYAPVTALGREQGKLGGRQGELGGRQGGLGAQQGELGRQQAELASEQAELAASADRQPRMAALQSRLQALQAKQEALGRQQAELGQQQAALGEQQAALGKRQAEASAQASQGMSKLLDEAIAKGLAQPVAAR</sequence>
<feature type="region of interest" description="Disordered" evidence="1">
    <location>
        <begin position="503"/>
        <end position="526"/>
    </location>
</feature>
<dbReference type="InterPro" id="IPR008756">
    <property type="entry name" value="Peptidase_M56"/>
</dbReference>
<dbReference type="CDD" id="cd07341">
    <property type="entry name" value="M56_BlaR1_MecR1_like"/>
    <property type="match status" value="1"/>
</dbReference>
<feature type="transmembrane region" description="Helical" evidence="2">
    <location>
        <begin position="15"/>
        <end position="36"/>
    </location>
</feature>
<dbReference type="RefSeq" id="WP_404635816.1">
    <property type="nucleotide sequence ID" value="NZ_JADIKM010000006.1"/>
</dbReference>
<keyword evidence="2" id="KW-0812">Transmembrane</keyword>
<feature type="region of interest" description="Disordered" evidence="1">
    <location>
        <begin position="372"/>
        <end position="418"/>
    </location>
</feature>
<proteinExistence type="predicted"/>
<feature type="region of interest" description="Disordered" evidence="1">
    <location>
        <begin position="572"/>
        <end position="603"/>
    </location>
</feature>
<protein>
    <submittedName>
        <fullName evidence="4">Peptidase M56</fullName>
    </submittedName>
</protein>
<evidence type="ECO:0000256" key="1">
    <source>
        <dbReference type="SAM" id="MobiDB-lite"/>
    </source>
</evidence>
<feature type="transmembrane region" description="Helical" evidence="2">
    <location>
        <begin position="127"/>
        <end position="145"/>
    </location>
</feature>
<keyword evidence="5" id="KW-1185">Reference proteome</keyword>
<feature type="compositionally biased region" description="Low complexity" evidence="1">
    <location>
        <begin position="572"/>
        <end position="589"/>
    </location>
</feature>
<dbReference type="PANTHER" id="PTHR34978">
    <property type="entry name" value="POSSIBLE SENSOR-TRANSDUCER PROTEIN BLAR"/>
    <property type="match status" value="1"/>
</dbReference>
<gene>
    <name evidence="4" type="ORF">ISP17_18405</name>
</gene>
<accession>A0ABW8JXP4</accession>